<keyword evidence="3" id="KW-0862">Zinc</keyword>
<evidence type="ECO:0000256" key="1">
    <source>
        <dbReference type="ARBA" id="ARBA00022723"/>
    </source>
</evidence>
<sequence>MPRYKRTAEVAFEEPKPEPAHVETLQELRSMVEFAALAEFMYLFGEVVLRKVAADLDVEDLEAECLKPGPSERLAQVGLALLKLVSSHRGLTPEIFDEYTRRQYVAKAPQRNPYGEDEEPKKFDDFDVFTKIKVLYQLSVWTFGNVDRMRGLMGEDADHLNWRMEPLGWDKDDNEYYVLDDNRLYRRSDLPIPPPQPKPKPKKAPSKKSRGRATRSSKRIKLEETPEAEDEDEQNGAVQDDTVLTNGKDVTEQDEPGYGFTNKTWECVAVTLEDYQNFLATIFRSRDPNEKQLRLQIEENILPLMEERAEKMRQKEMKRMRELENLQKMASAKRSSRLAGKAEKEKQDREDREAEGRRQAELQMAFEEQEKQRRIEEGHESRRLTREQRLKEREVKRILHEEELARLEKEAERQESQESHSENDGSKRVSERQLKTQREQHKKELEKLAEDEDKWIFDCALCGMHGENLDDGTHSIACERCSVWQHSKCHGFSPKQSEREDFHFICGTCKRKEEDAKKPKIMPVKLGKTATSASPQVEKVGDRPTTIENPKDSGLPLHVQQQLDGVYVPQPAAPSPGPFGQLTSGPPLPPPGQVYGRQGHQYPPVKDFAARPPQQPWSGPGHPRPGSAGYSIPPPSANGLAPRHQEQHRKAHQNAMSVAGHSPQPRPHQPNGYYVPPQQPPNSQSPPQVLPYQVPPPQQYGSQDSPRRSSITQTQRSPPRQAERPPSGGHLMNGFQSPVKGRTSASPAQQHVQPFVSQTPRPPQGSPFTHSPSTSFPPPSQQHQQSQNSPIKSSPPPSRTLAPTDYQHQRQALHQTPQTLRPPSSNGNKSFETPQTAPSSQSTNGVAADGMSGPWPAGSKAIPEKHDTSPVPPPSSQAIGEKSIFPPTAALAPSPSQQVAGSTGTVPVKKSPEVL</sequence>
<dbReference type="Pfam" id="PF00628">
    <property type="entry name" value="PHD"/>
    <property type="match status" value="1"/>
</dbReference>
<feature type="compositionally biased region" description="Basic and acidic residues" evidence="4">
    <location>
        <begin position="368"/>
        <end position="385"/>
    </location>
</feature>
<feature type="compositionally biased region" description="Acidic residues" evidence="4">
    <location>
        <begin position="225"/>
        <end position="234"/>
    </location>
</feature>
<proteinExistence type="predicted"/>
<keyword evidence="1" id="KW-0479">Metal-binding</keyword>
<dbReference type="GO" id="GO:0008270">
    <property type="term" value="F:zinc ion binding"/>
    <property type="evidence" value="ECO:0007669"/>
    <property type="project" value="UniProtKB-KW"/>
</dbReference>
<feature type="region of interest" description="Disordered" evidence="4">
    <location>
        <begin position="528"/>
        <end position="555"/>
    </location>
</feature>
<feature type="compositionally biased region" description="Polar residues" evidence="4">
    <location>
        <begin position="809"/>
        <end position="845"/>
    </location>
</feature>
<dbReference type="SUPFAM" id="SSF57903">
    <property type="entry name" value="FYVE/PHD zinc finger"/>
    <property type="match status" value="1"/>
</dbReference>
<feature type="compositionally biased region" description="Polar residues" evidence="4">
    <location>
        <begin position="894"/>
        <end position="905"/>
    </location>
</feature>
<comment type="caution">
    <text evidence="6">The sequence shown here is derived from an EMBL/GenBank/DDBJ whole genome shotgun (WGS) entry which is preliminary data.</text>
</comment>
<evidence type="ECO:0000259" key="5">
    <source>
        <dbReference type="SMART" id="SM00249"/>
    </source>
</evidence>
<dbReference type="OrthoDB" id="303107at2759"/>
<dbReference type="InterPro" id="IPR019787">
    <property type="entry name" value="Znf_PHD-finger"/>
</dbReference>
<feature type="region of interest" description="Disordered" evidence="4">
    <location>
        <begin position="567"/>
        <end position="915"/>
    </location>
</feature>
<feature type="compositionally biased region" description="Basic and acidic residues" evidence="4">
    <location>
        <begin position="313"/>
        <end position="325"/>
    </location>
</feature>
<feature type="compositionally biased region" description="Polar residues" evidence="4">
    <location>
        <begin position="743"/>
        <end position="759"/>
    </location>
</feature>
<evidence type="ECO:0000256" key="3">
    <source>
        <dbReference type="ARBA" id="ARBA00022833"/>
    </source>
</evidence>
<keyword evidence="7" id="KW-1185">Reference proteome</keyword>
<dbReference type="InterPro" id="IPR011011">
    <property type="entry name" value="Znf_FYVE_PHD"/>
</dbReference>
<dbReference type="PROSITE" id="PS01359">
    <property type="entry name" value="ZF_PHD_1"/>
    <property type="match status" value="1"/>
</dbReference>
<dbReference type="AlphaFoldDB" id="A0A9P4QDD8"/>
<feature type="region of interest" description="Disordered" evidence="4">
    <location>
        <begin position="187"/>
        <end position="257"/>
    </location>
</feature>
<feature type="compositionally biased region" description="Basic and acidic residues" evidence="4">
    <location>
        <begin position="340"/>
        <end position="360"/>
    </location>
</feature>
<protein>
    <recommendedName>
        <fullName evidence="5">Zinc finger PHD-type domain-containing protein</fullName>
    </recommendedName>
</protein>
<dbReference type="GO" id="GO:0006355">
    <property type="term" value="P:regulation of DNA-templated transcription"/>
    <property type="evidence" value="ECO:0007669"/>
    <property type="project" value="InterPro"/>
</dbReference>
<dbReference type="GO" id="GO:0031213">
    <property type="term" value="C:RSF complex"/>
    <property type="evidence" value="ECO:0007669"/>
    <property type="project" value="InterPro"/>
</dbReference>
<dbReference type="InterPro" id="IPR001965">
    <property type="entry name" value="Znf_PHD"/>
</dbReference>
<feature type="region of interest" description="Disordered" evidence="4">
    <location>
        <begin position="313"/>
        <end position="385"/>
    </location>
</feature>
<evidence type="ECO:0000313" key="6">
    <source>
        <dbReference type="EMBL" id="KAF2722831.1"/>
    </source>
</evidence>
<dbReference type="Proteomes" id="UP000799441">
    <property type="component" value="Unassembled WGS sequence"/>
</dbReference>
<accession>A0A9P4QDD8</accession>
<evidence type="ECO:0000256" key="2">
    <source>
        <dbReference type="ARBA" id="ARBA00022771"/>
    </source>
</evidence>
<feature type="domain" description="Zinc finger PHD-type" evidence="5">
    <location>
        <begin position="458"/>
        <end position="510"/>
    </location>
</feature>
<reference evidence="6" key="1">
    <citation type="journal article" date="2020" name="Stud. Mycol.">
        <title>101 Dothideomycetes genomes: a test case for predicting lifestyles and emergence of pathogens.</title>
        <authorList>
            <person name="Haridas S."/>
            <person name="Albert R."/>
            <person name="Binder M."/>
            <person name="Bloem J."/>
            <person name="Labutti K."/>
            <person name="Salamov A."/>
            <person name="Andreopoulos B."/>
            <person name="Baker S."/>
            <person name="Barry K."/>
            <person name="Bills G."/>
            <person name="Bluhm B."/>
            <person name="Cannon C."/>
            <person name="Castanera R."/>
            <person name="Culley D."/>
            <person name="Daum C."/>
            <person name="Ezra D."/>
            <person name="Gonzalez J."/>
            <person name="Henrissat B."/>
            <person name="Kuo A."/>
            <person name="Liang C."/>
            <person name="Lipzen A."/>
            <person name="Lutzoni F."/>
            <person name="Magnuson J."/>
            <person name="Mondo S."/>
            <person name="Nolan M."/>
            <person name="Ohm R."/>
            <person name="Pangilinan J."/>
            <person name="Park H.-J."/>
            <person name="Ramirez L."/>
            <person name="Alfaro M."/>
            <person name="Sun H."/>
            <person name="Tritt A."/>
            <person name="Yoshinaga Y."/>
            <person name="Zwiers L.-H."/>
            <person name="Turgeon B."/>
            <person name="Goodwin S."/>
            <person name="Spatafora J."/>
            <person name="Crous P."/>
            <person name="Grigoriev I."/>
        </authorList>
    </citation>
    <scope>NUCLEOTIDE SEQUENCE</scope>
    <source>
        <strain evidence="6">CBS 116435</strain>
    </source>
</reference>
<evidence type="ECO:0000256" key="4">
    <source>
        <dbReference type="SAM" id="MobiDB-lite"/>
    </source>
</evidence>
<dbReference type="InterPro" id="IPR013083">
    <property type="entry name" value="Znf_RING/FYVE/PHD"/>
</dbReference>
<dbReference type="EMBL" id="MU003780">
    <property type="protein sequence ID" value="KAF2722831.1"/>
    <property type="molecule type" value="Genomic_DNA"/>
</dbReference>
<dbReference type="SMART" id="SM00249">
    <property type="entry name" value="PHD"/>
    <property type="match status" value="1"/>
</dbReference>
<dbReference type="InterPro" id="IPR028938">
    <property type="entry name" value="Rsf1-like"/>
</dbReference>
<dbReference type="PANTHER" id="PTHR14296:SF3">
    <property type="entry name" value="DIKAR, ISOFORM F"/>
    <property type="match status" value="1"/>
</dbReference>
<dbReference type="PANTHER" id="PTHR14296">
    <property type="entry name" value="REMODELING AND SPACING FACTOR 1"/>
    <property type="match status" value="1"/>
</dbReference>
<feature type="compositionally biased region" description="Basic residues" evidence="4">
    <location>
        <begin position="199"/>
        <end position="219"/>
    </location>
</feature>
<name>A0A9P4QDD8_9PEZI</name>
<keyword evidence="2" id="KW-0863">Zinc-finger</keyword>
<organism evidence="6 7">
    <name type="scientific">Polychaeton citri CBS 116435</name>
    <dbReference type="NCBI Taxonomy" id="1314669"/>
    <lineage>
        <taxon>Eukaryota</taxon>
        <taxon>Fungi</taxon>
        <taxon>Dikarya</taxon>
        <taxon>Ascomycota</taxon>
        <taxon>Pezizomycotina</taxon>
        <taxon>Dothideomycetes</taxon>
        <taxon>Dothideomycetidae</taxon>
        <taxon>Capnodiales</taxon>
        <taxon>Capnodiaceae</taxon>
        <taxon>Polychaeton</taxon>
    </lineage>
</organism>
<feature type="region of interest" description="Disordered" evidence="4">
    <location>
        <begin position="407"/>
        <end position="446"/>
    </location>
</feature>
<dbReference type="InterPro" id="IPR019786">
    <property type="entry name" value="Zinc_finger_PHD-type_CS"/>
</dbReference>
<feature type="compositionally biased region" description="Polar residues" evidence="4">
    <location>
        <begin position="708"/>
        <end position="718"/>
    </location>
</feature>
<dbReference type="Gene3D" id="3.30.40.10">
    <property type="entry name" value="Zinc/RING finger domain, C3HC4 (zinc finger)"/>
    <property type="match status" value="1"/>
</dbReference>
<gene>
    <name evidence="6" type="ORF">K431DRAFT_265967</name>
</gene>
<evidence type="ECO:0000313" key="7">
    <source>
        <dbReference type="Proteomes" id="UP000799441"/>
    </source>
</evidence>